<keyword evidence="1" id="KW-0812">Transmembrane</keyword>
<keyword evidence="1" id="KW-0472">Membrane</keyword>
<dbReference type="InParanoid" id="A0A7F8KBJ8"/>
<evidence type="ECO:0000313" key="3">
    <source>
        <dbReference type="RefSeq" id="XP_030618005.1"/>
    </source>
</evidence>
<dbReference type="KEGG" id="dle:115803049"/>
<sequence length="302" mass="33781">MGSEGSESRIENFHHWDKKVHRWVGFLISASTGKSLSLEDFPSVKERMQDMVRVLQNPTEERKEVLSCFTKCLSKDEELQDLERRVRGPRKNWGREREEPVRRQPAIMGLGLSPPSPGPRCLRSGAPGSYRWKAQQVLSCSLFNAAGIFFFFLIFHCIYAAGILMEEHTEAISDFLDDLIELSEEGQLVAEALVKGTPPFLKDKVRQPGLRAQVLVEVNARALKDPEVPVTSPFLLHSPLPAVCAAGLWQFPGYIVEPILEQNQGEQPRDVGCDPEARTLCALYVVVSILLQLGEKPTSVSS</sequence>
<dbReference type="PANTHER" id="PTHR16399:SF20">
    <property type="entry name" value="GASDERMIN-B"/>
    <property type="match status" value="1"/>
</dbReference>
<dbReference type="GO" id="GO:0001786">
    <property type="term" value="F:phosphatidylserine binding"/>
    <property type="evidence" value="ECO:0007669"/>
    <property type="project" value="TreeGrafter"/>
</dbReference>
<evidence type="ECO:0000256" key="1">
    <source>
        <dbReference type="SAM" id="Phobius"/>
    </source>
</evidence>
<dbReference type="GO" id="GO:0042742">
    <property type="term" value="P:defense response to bacterium"/>
    <property type="evidence" value="ECO:0007669"/>
    <property type="project" value="TreeGrafter"/>
</dbReference>
<keyword evidence="1" id="KW-1133">Transmembrane helix</keyword>
<organism evidence="2 3">
    <name type="scientific">Delphinapterus leucas</name>
    <name type="common">Beluga whale</name>
    <dbReference type="NCBI Taxonomy" id="9749"/>
    <lineage>
        <taxon>Eukaryota</taxon>
        <taxon>Metazoa</taxon>
        <taxon>Chordata</taxon>
        <taxon>Craniata</taxon>
        <taxon>Vertebrata</taxon>
        <taxon>Euteleostomi</taxon>
        <taxon>Mammalia</taxon>
        <taxon>Eutheria</taxon>
        <taxon>Laurasiatheria</taxon>
        <taxon>Artiodactyla</taxon>
        <taxon>Whippomorpha</taxon>
        <taxon>Cetacea</taxon>
        <taxon>Odontoceti</taxon>
        <taxon>Monodontidae</taxon>
        <taxon>Delphinapterus</taxon>
    </lineage>
</organism>
<dbReference type="AlphaFoldDB" id="A0A7F8KBJ8"/>
<dbReference type="InterPro" id="IPR007677">
    <property type="entry name" value="Gasdermin"/>
</dbReference>
<name>A0A7F8KBJ8_DELLE</name>
<gene>
    <name evidence="3" type="primary">LOC115803049</name>
</gene>
<proteinExistence type="predicted"/>
<accession>A0A7F8KBJ8</accession>
<dbReference type="GO" id="GO:0070273">
    <property type="term" value="F:phosphatidylinositol-4-phosphate binding"/>
    <property type="evidence" value="ECO:0007669"/>
    <property type="project" value="TreeGrafter"/>
</dbReference>
<reference evidence="3" key="1">
    <citation type="submission" date="2025-08" db="UniProtKB">
        <authorList>
            <consortium name="RefSeq"/>
        </authorList>
    </citation>
    <scope>IDENTIFICATION</scope>
    <source>
        <tissue evidence="3">Blood</tissue>
    </source>
</reference>
<dbReference type="GeneID" id="115803049"/>
<dbReference type="Proteomes" id="UP000248483">
    <property type="component" value="Unplaced"/>
</dbReference>
<evidence type="ECO:0000313" key="2">
    <source>
        <dbReference type="Proteomes" id="UP000248483"/>
    </source>
</evidence>
<protein>
    <submittedName>
        <fullName evidence="3">Gasdermin-B-like</fullName>
    </submittedName>
</protein>
<feature type="transmembrane region" description="Helical" evidence="1">
    <location>
        <begin position="141"/>
        <end position="165"/>
    </location>
</feature>
<dbReference type="PANTHER" id="PTHR16399">
    <property type="entry name" value="GASDERMIN"/>
    <property type="match status" value="1"/>
</dbReference>
<dbReference type="GO" id="GO:0070269">
    <property type="term" value="P:pyroptotic inflammatory response"/>
    <property type="evidence" value="ECO:0007669"/>
    <property type="project" value="TreeGrafter"/>
</dbReference>
<dbReference type="RefSeq" id="XP_030618005.1">
    <property type="nucleotide sequence ID" value="XM_030762145.1"/>
</dbReference>
<keyword evidence="2" id="KW-1185">Reference proteome</keyword>
<dbReference type="GO" id="GO:0005546">
    <property type="term" value="F:phosphatidylinositol-4,5-bisphosphate binding"/>
    <property type="evidence" value="ECO:0007669"/>
    <property type="project" value="TreeGrafter"/>
</dbReference>